<dbReference type="InterPro" id="IPR014721">
    <property type="entry name" value="Ribsml_uS5_D2-typ_fold_subgr"/>
</dbReference>
<comment type="caution">
    <text evidence="9">The sequence shown here is derived from an EMBL/GenBank/DDBJ whole genome shotgun (WGS) entry which is preliminary data.</text>
</comment>
<dbReference type="Gene3D" id="3.30.1540.20">
    <property type="entry name" value="MutL, C-terminal domain, dimerisation subdomain"/>
    <property type="match status" value="1"/>
</dbReference>
<dbReference type="PANTHER" id="PTHR10073:SF12">
    <property type="entry name" value="DNA MISMATCH REPAIR PROTEIN MLH1"/>
    <property type="match status" value="1"/>
</dbReference>
<evidence type="ECO:0000259" key="8">
    <source>
        <dbReference type="SMART" id="SM01340"/>
    </source>
</evidence>
<dbReference type="Proteomes" id="UP000253919">
    <property type="component" value="Unassembled WGS sequence"/>
</dbReference>
<dbReference type="SUPFAM" id="SSF55874">
    <property type="entry name" value="ATPase domain of HSP90 chaperone/DNA topoisomerase II/histidine kinase"/>
    <property type="match status" value="1"/>
</dbReference>
<dbReference type="RefSeq" id="WP_115373290.1">
    <property type="nucleotide sequence ID" value="NZ_QASA01000001.1"/>
</dbReference>
<dbReference type="SMART" id="SM00853">
    <property type="entry name" value="MutL_C"/>
    <property type="match status" value="1"/>
</dbReference>
<dbReference type="NCBIfam" id="TIGR00585">
    <property type="entry name" value="mutl"/>
    <property type="match status" value="1"/>
</dbReference>
<dbReference type="InterPro" id="IPR002099">
    <property type="entry name" value="MutL/Mlh/PMS"/>
</dbReference>
<keyword evidence="10" id="KW-1185">Reference proteome</keyword>
<dbReference type="SUPFAM" id="SSF54211">
    <property type="entry name" value="Ribosomal protein S5 domain 2-like"/>
    <property type="match status" value="1"/>
</dbReference>
<feature type="coiled-coil region" evidence="6">
    <location>
        <begin position="534"/>
        <end position="561"/>
    </location>
</feature>
<dbReference type="Gene3D" id="3.30.230.10">
    <property type="match status" value="1"/>
</dbReference>
<dbReference type="GO" id="GO:0140664">
    <property type="term" value="F:ATP-dependent DNA damage sensor activity"/>
    <property type="evidence" value="ECO:0007669"/>
    <property type="project" value="InterPro"/>
</dbReference>
<comment type="function">
    <text evidence="5">This protein is involved in the repair of mismatches in DNA. It is required for dam-dependent methyl-directed DNA mismatch repair. May act as a 'molecular matchmaker', a protein that promotes the formation of a stable complex between two or more DNA-binding proteins in an ATP-dependent manner without itself being part of a final effector complex.</text>
</comment>
<dbReference type="Pfam" id="PF01119">
    <property type="entry name" value="DNA_mis_repair"/>
    <property type="match status" value="1"/>
</dbReference>
<keyword evidence="4 5" id="KW-0234">DNA repair</keyword>
<dbReference type="CDD" id="cd16926">
    <property type="entry name" value="HATPase_MutL-MLH-PMS-like"/>
    <property type="match status" value="1"/>
</dbReference>
<dbReference type="CDD" id="cd00782">
    <property type="entry name" value="MutL_Trans"/>
    <property type="match status" value="1"/>
</dbReference>
<proteinExistence type="inferred from homology"/>
<evidence type="ECO:0000313" key="9">
    <source>
        <dbReference type="EMBL" id="RDC64084.1"/>
    </source>
</evidence>
<dbReference type="InterPro" id="IPR042120">
    <property type="entry name" value="MutL_C_dimsub"/>
</dbReference>
<protein>
    <recommendedName>
        <fullName evidence="2 5">DNA mismatch repair protein MutL</fullName>
    </recommendedName>
</protein>
<name>A0A369QH79_9BACT</name>
<comment type="similarity">
    <text evidence="1 5">Belongs to the DNA mismatch repair MutL/HexB family.</text>
</comment>
<gene>
    <name evidence="5" type="primary">mutL</name>
    <name evidence="9" type="ORF">AHMF7616_02694</name>
</gene>
<dbReference type="InterPro" id="IPR020667">
    <property type="entry name" value="DNA_mismatch_repair_MutL"/>
</dbReference>
<keyword evidence="3 5" id="KW-0227">DNA damage</keyword>
<dbReference type="InterPro" id="IPR013507">
    <property type="entry name" value="DNA_mismatch_S5_2-like"/>
</dbReference>
<organism evidence="9 10">
    <name type="scientific">Adhaeribacter pallidiroseus</name>
    <dbReference type="NCBI Taxonomy" id="2072847"/>
    <lineage>
        <taxon>Bacteria</taxon>
        <taxon>Pseudomonadati</taxon>
        <taxon>Bacteroidota</taxon>
        <taxon>Cytophagia</taxon>
        <taxon>Cytophagales</taxon>
        <taxon>Hymenobacteraceae</taxon>
        <taxon>Adhaeribacter</taxon>
    </lineage>
</organism>
<reference evidence="9 10" key="1">
    <citation type="submission" date="2018-04" db="EMBL/GenBank/DDBJ databases">
        <title>Adhaeribacter sp. HMF7616 genome sequencing and assembly.</title>
        <authorList>
            <person name="Kang H."/>
            <person name="Kang J."/>
            <person name="Cha I."/>
            <person name="Kim H."/>
            <person name="Joh K."/>
        </authorList>
    </citation>
    <scope>NUCLEOTIDE SEQUENCE [LARGE SCALE GENOMIC DNA]</scope>
    <source>
        <strain evidence="9 10">HMF7616</strain>
    </source>
</reference>
<dbReference type="SUPFAM" id="SSF118116">
    <property type="entry name" value="DNA mismatch repair protein MutL"/>
    <property type="match status" value="1"/>
</dbReference>
<evidence type="ECO:0000256" key="3">
    <source>
        <dbReference type="ARBA" id="ARBA00022763"/>
    </source>
</evidence>
<dbReference type="EMBL" id="QASA01000001">
    <property type="protein sequence ID" value="RDC64084.1"/>
    <property type="molecule type" value="Genomic_DNA"/>
</dbReference>
<dbReference type="HAMAP" id="MF_00149">
    <property type="entry name" value="DNA_mis_repair"/>
    <property type="match status" value="1"/>
</dbReference>
<evidence type="ECO:0000256" key="4">
    <source>
        <dbReference type="ARBA" id="ARBA00023204"/>
    </source>
</evidence>
<evidence type="ECO:0000256" key="2">
    <source>
        <dbReference type="ARBA" id="ARBA00021975"/>
    </source>
</evidence>
<evidence type="ECO:0000256" key="6">
    <source>
        <dbReference type="SAM" id="Coils"/>
    </source>
</evidence>
<dbReference type="SMART" id="SM01340">
    <property type="entry name" value="DNA_mis_repair"/>
    <property type="match status" value="1"/>
</dbReference>
<dbReference type="InterPro" id="IPR020568">
    <property type="entry name" value="Ribosomal_Su5_D2-typ_SF"/>
</dbReference>
<dbReference type="AlphaFoldDB" id="A0A369QH79"/>
<dbReference type="PANTHER" id="PTHR10073">
    <property type="entry name" value="DNA MISMATCH REPAIR PROTEIN MLH, PMS, MUTL"/>
    <property type="match status" value="1"/>
</dbReference>
<dbReference type="GO" id="GO:0006298">
    <property type="term" value="P:mismatch repair"/>
    <property type="evidence" value="ECO:0007669"/>
    <property type="project" value="UniProtKB-UniRule"/>
</dbReference>
<evidence type="ECO:0000313" key="10">
    <source>
        <dbReference type="Proteomes" id="UP000253919"/>
    </source>
</evidence>
<feature type="domain" description="DNA mismatch repair protein S5" evidence="8">
    <location>
        <begin position="209"/>
        <end position="327"/>
    </location>
</feature>
<feature type="domain" description="MutL C-terminal dimerisation" evidence="7">
    <location>
        <begin position="438"/>
        <end position="579"/>
    </location>
</feature>
<dbReference type="Pfam" id="PF13589">
    <property type="entry name" value="HATPase_c_3"/>
    <property type="match status" value="1"/>
</dbReference>
<dbReference type="Gene3D" id="3.30.565.10">
    <property type="entry name" value="Histidine kinase-like ATPase, C-terminal domain"/>
    <property type="match status" value="1"/>
</dbReference>
<accession>A0A369QH79</accession>
<dbReference type="InterPro" id="IPR037198">
    <property type="entry name" value="MutL_C_sf"/>
</dbReference>
<dbReference type="InterPro" id="IPR014790">
    <property type="entry name" value="MutL_C"/>
</dbReference>
<dbReference type="InterPro" id="IPR036890">
    <property type="entry name" value="HATPase_C_sf"/>
</dbReference>
<dbReference type="GO" id="GO:0005524">
    <property type="term" value="F:ATP binding"/>
    <property type="evidence" value="ECO:0007669"/>
    <property type="project" value="InterPro"/>
</dbReference>
<evidence type="ECO:0000259" key="7">
    <source>
        <dbReference type="SMART" id="SM00853"/>
    </source>
</evidence>
<dbReference type="OrthoDB" id="9763467at2"/>
<dbReference type="Pfam" id="PF08676">
    <property type="entry name" value="MutL_C"/>
    <property type="match status" value="1"/>
</dbReference>
<dbReference type="FunFam" id="3.30.565.10:FF:000003">
    <property type="entry name" value="DNA mismatch repair endonuclease MutL"/>
    <property type="match status" value="1"/>
</dbReference>
<dbReference type="InterPro" id="IPR042121">
    <property type="entry name" value="MutL_C_regsub"/>
</dbReference>
<evidence type="ECO:0000256" key="1">
    <source>
        <dbReference type="ARBA" id="ARBA00006082"/>
    </source>
</evidence>
<dbReference type="GO" id="GO:0030983">
    <property type="term" value="F:mismatched DNA binding"/>
    <property type="evidence" value="ECO:0007669"/>
    <property type="project" value="InterPro"/>
</dbReference>
<dbReference type="GO" id="GO:0032300">
    <property type="term" value="C:mismatch repair complex"/>
    <property type="evidence" value="ECO:0007669"/>
    <property type="project" value="InterPro"/>
</dbReference>
<sequence>MPDIIHLLPEYLANQIAAGEVVQRPASVVKELLENAVDAQSTTIQLIVKEAGKQLIQVVDNGLGMSETDARMCFERHATSKIKSTEDLFRIRTMGFRGEAMASIAAVAQVELKTKTRASDTGTKLVIEGSEFISQEPVAVPDGTSVCVKNLFFNVPARRNFLKSNPVEMRHILDEFMHLALAHPEIAFSLYQNEIEIFQLPPGKLSQRIVNLFGNNYREQLATCEEITPFLKIKGYIGKPEFAKKSRGEQFFFVNERYIRSSYLNHAVQTAYEGLLPKDSHPFYVLFLEIAPESIDINVHPTKTEIKFEDEKTVYAILRAAIKQSLGVHNIAPSLDFEGDVNFAPLRPVAHSFDENKFEKAANFENFIRENSTPAQAIPINPVKSKGNGHQDWQKVFEPLTQNSREFTREPDEHQLTEFDFLSNFSKLSNQEPSGKKALQVHQKYIMVQVKSGIMLVDQQAAQERILYEQYTASLLKNSGGSQALLFPQAVQLSPGDYDLLQQLAGEFNALGFVFSEFGKHTIVLNGIPADVPARDEKALLEELLEQYKNNQQELTLSKKENLARAIAKRVSSRFTGKLTDLEMNALVDKLFACQMPNYTPSGQKTLVMMELGQLQHFFLKN</sequence>
<dbReference type="Gene3D" id="3.30.1370.100">
    <property type="entry name" value="MutL, C-terminal domain, regulatory subdomain"/>
    <property type="match status" value="1"/>
</dbReference>
<dbReference type="InterPro" id="IPR038973">
    <property type="entry name" value="MutL/Mlh/Pms-like"/>
</dbReference>
<keyword evidence="6" id="KW-0175">Coiled coil</keyword>
<dbReference type="GO" id="GO:0016887">
    <property type="term" value="F:ATP hydrolysis activity"/>
    <property type="evidence" value="ECO:0007669"/>
    <property type="project" value="InterPro"/>
</dbReference>
<evidence type="ECO:0000256" key="5">
    <source>
        <dbReference type="HAMAP-Rule" id="MF_00149"/>
    </source>
</evidence>